<keyword evidence="2" id="KW-1185">Reference proteome</keyword>
<organism evidence="1 2">
    <name type="scientific">Desulfofustis limnaeus</name>
    <dbReference type="NCBI Taxonomy" id="2740163"/>
    <lineage>
        <taxon>Bacteria</taxon>
        <taxon>Pseudomonadati</taxon>
        <taxon>Thermodesulfobacteriota</taxon>
        <taxon>Desulfobulbia</taxon>
        <taxon>Desulfobulbales</taxon>
        <taxon>Desulfocapsaceae</taxon>
        <taxon>Desulfofustis</taxon>
    </lineage>
</organism>
<proteinExistence type="predicted"/>
<dbReference type="RefSeq" id="WP_284151819.1">
    <property type="nucleotide sequence ID" value="NZ_AP025516.1"/>
</dbReference>
<dbReference type="Proteomes" id="UP000830055">
    <property type="component" value="Chromosome"/>
</dbReference>
<protein>
    <recommendedName>
        <fullName evidence="3">SCP domain-containing protein</fullName>
    </recommendedName>
</protein>
<name>A0ABN6M6E7_9BACT</name>
<gene>
    <name evidence="1" type="ORF">DPPLL_28280</name>
</gene>
<accession>A0ABN6M6E7</accession>
<sequence>MKSAGEKILQEHNLIRRANAHPGSKVKAIAAMCYQCYGGTEEELPNAGWRELIRTCTSPACALYRHRPYR</sequence>
<evidence type="ECO:0008006" key="3">
    <source>
        <dbReference type="Google" id="ProtNLM"/>
    </source>
</evidence>
<evidence type="ECO:0000313" key="1">
    <source>
        <dbReference type="EMBL" id="BDD88463.1"/>
    </source>
</evidence>
<dbReference type="EMBL" id="AP025516">
    <property type="protein sequence ID" value="BDD88463.1"/>
    <property type="molecule type" value="Genomic_DNA"/>
</dbReference>
<reference evidence="1 2" key="1">
    <citation type="submission" date="2022-01" db="EMBL/GenBank/DDBJ databases">
        <title>Desulfofustis limnae sp. nov., a novel mesophilic sulfate-reducing bacterium isolated from marsh soil.</title>
        <authorList>
            <person name="Watanabe M."/>
            <person name="Takahashi A."/>
            <person name="Kojima H."/>
            <person name="Fukui M."/>
        </authorList>
    </citation>
    <scope>NUCLEOTIDE SEQUENCE [LARGE SCALE GENOMIC DNA]</scope>
    <source>
        <strain evidence="1 2">PPLL</strain>
    </source>
</reference>
<evidence type="ECO:0000313" key="2">
    <source>
        <dbReference type="Proteomes" id="UP000830055"/>
    </source>
</evidence>